<feature type="coiled-coil region" evidence="4">
    <location>
        <begin position="107"/>
        <end position="134"/>
    </location>
</feature>
<dbReference type="Gene3D" id="2.40.50.100">
    <property type="match status" value="1"/>
</dbReference>
<dbReference type="InterPro" id="IPR050465">
    <property type="entry name" value="UPF0194_transport"/>
</dbReference>
<dbReference type="SUPFAM" id="SSF111369">
    <property type="entry name" value="HlyD-like secretion proteins"/>
    <property type="match status" value="2"/>
</dbReference>
<accession>E1IEV2</accession>
<feature type="chain" id="PRO_5003146864" evidence="6">
    <location>
        <begin position="21"/>
        <end position="517"/>
    </location>
</feature>
<comment type="caution">
    <text evidence="8">The sequence shown here is derived from an EMBL/GenBank/DDBJ whole genome shotgun (WGS) entry which is preliminary data.</text>
</comment>
<comment type="subcellular location">
    <subcellularLocation>
        <location evidence="1">Cell envelope</location>
    </subcellularLocation>
</comment>
<dbReference type="eggNOG" id="COG0845">
    <property type="taxonomic scope" value="Bacteria"/>
</dbReference>
<dbReference type="eggNOG" id="COG1566">
    <property type="taxonomic scope" value="Bacteria"/>
</dbReference>
<feature type="compositionally biased region" description="Low complexity" evidence="5">
    <location>
        <begin position="46"/>
        <end position="58"/>
    </location>
</feature>
<keyword evidence="9" id="KW-1185">Reference proteome</keyword>
<feature type="signal peptide" evidence="6">
    <location>
        <begin position="1"/>
        <end position="20"/>
    </location>
</feature>
<dbReference type="GO" id="GO:0030313">
    <property type="term" value="C:cell envelope"/>
    <property type="evidence" value="ECO:0007669"/>
    <property type="project" value="UniProtKB-SubCell"/>
</dbReference>
<dbReference type="OrthoDB" id="140298at2"/>
<dbReference type="InterPro" id="IPR058792">
    <property type="entry name" value="Beta-barrel_RND_2"/>
</dbReference>
<comment type="similarity">
    <text evidence="2">Belongs to the membrane fusion protein (MFP) (TC 8.A.1) family.</text>
</comment>
<dbReference type="AlphaFoldDB" id="E1IEV2"/>
<dbReference type="Pfam" id="PF25954">
    <property type="entry name" value="Beta-barrel_RND_2"/>
    <property type="match status" value="1"/>
</dbReference>
<evidence type="ECO:0000256" key="3">
    <source>
        <dbReference type="ARBA" id="ARBA00023054"/>
    </source>
</evidence>
<evidence type="ECO:0000313" key="8">
    <source>
        <dbReference type="EMBL" id="EFO80285.1"/>
    </source>
</evidence>
<sequence>MRKKNIIATGALILALSACASNETPAAVPTSAVPTMVLATSDSGQPTPAAEASGPAAAPTSAAPAISVGVVATGEVAARQIADLGFRVPGTVDQVLVEEGSVVTEGQELARLDLRELDLQVAQAEAQVASAKANYQRVIDGATPQQIAAARAQVAQASAGLRQTQGAVTDQDIAAAEANVQQALARQADILAGPKATDMQQAQAAVQQAQANLDIQRTNLSAGKERARLQMESAANALRNAQDAYSRIYWSNRELEDKGRDVPQALKDQEAQARRMVDDAGIAFENAKLAYEQSIQNEIDGIAAAEGQVSQAQATLQKLIDGATDDQRAAAAAAVAQAQANLNKLKGEQRAGQVAQAQAGLAAAQANLSQLTADPTEATVAGALAQVQAAEAARDAAKLNRDKASLVAPFAGIVSIVNIDPGDLATGTGMMVIQVVDVSELRIEVNISDTDVAKVHEGQTATIEVDAIPGQTFTGKVDYVAPTATVSGTIRTYAVRIVLDSQEGLRAGMSARVTIKV</sequence>
<evidence type="ECO:0000256" key="2">
    <source>
        <dbReference type="ARBA" id="ARBA00009477"/>
    </source>
</evidence>
<evidence type="ECO:0000313" key="9">
    <source>
        <dbReference type="Proteomes" id="UP000054010"/>
    </source>
</evidence>
<dbReference type="PROSITE" id="PS51257">
    <property type="entry name" value="PROKAR_LIPOPROTEIN"/>
    <property type="match status" value="1"/>
</dbReference>
<dbReference type="Gene3D" id="1.10.287.470">
    <property type="entry name" value="Helix hairpin bin"/>
    <property type="match status" value="1"/>
</dbReference>
<evidence type="ECO:0000256" key="4">
    <source>
        <dbReference type="SAM" id="Coils"/>
    </source>
</evidence>
<dbReference type="Proteomes" id="UP000054010">
    <property type="component" value="Unassembled WGS sequence"/>
</dbReference>
<keyword evidence="6" id="KW-0732">Signal</keyword>
<dbReference type="FunFam" id="2.40.30.170:FF:000010">
    <property type="entry name" value="Efflux RND transporter periplasmic adaptor subunit"/>
    <property type="match status" value="1"/>
</dbReference>
<reference evidence="8 9" key="1">
    <citation type="journal article" date="2011" name="J. Bacteriol.">
        <title>Draft genome sequence of the anoxygenic filamentous phototrophic bacterium Oscillochloris trichoides subsp. DG-6.</title>
        <authorList>
            <person name="Kuznetsov B.B."/>
            <person name="Ivanovsky R.N."/>
            <person name="Keppen O.I."/>
            <person name="Sukhacheva M.V."/>
            <person name="Bumazhkin B.K."/>
            <person name="Patutina E.O."/>
            <person name="Beletsky A.V."/>
            <person name="Mardanov A.V."/>
            <person name="Baslerov R.V."/>
            <person name="Panteleeva A.N."/>
            <person name="Kolganova T.V."/>
            <person name="Ravin N.V."/>
            <person name="Skryabin K.G."/>
        </authorList>
    </citation>
    <scope>NUCLEOTIDE SEQUENCE [LARGE SCALE GENOMIC DNA]</scope>
    <source>
        <strain evidence="8 9">DG-6</strain>
    </source>
</reference>
<dbReference type="HOGENOM" id="CLU_018816_6_3_0"/>
<name>E1IEV2_9CHLR</name>
<dbReference type="Gene3D" id="2.40.30.170">
    <property type="match status" value="1"/>
</dbReference>
<organism evidence="8 9">
    <name type="scientific">Oscillochloris trichoides DG-6</name>
    <dbReference type="NCBI Taxonomy" id="765420"/>
    <lineage>
        <taxon>Bacteria</taxon>
        <taxon>Bacillati</taxon>
        <taxon>Chloroflexota</taxon>
        <taxon>Chloroflexia</taxon>
        <taxon>Chloroflexales</taxon>
        <taxon>Chloroflexineae</taxon>
        <taxon>Oscillochloridaceae</taxon>
        <taxon>Oscillochloris</taxon>
    </lineage>
</organism>
<gene>
    <name evidence="8" type="ORF">OSCT_1853</name>
</gene>
<feature type="domain" description="CusB-like beta-barrel" evidence="7">
    <location>
        <begin position="443"/>
        <end position="515"/>
    </location>
</feature>
<dbReference type="PANTHER" id="PTHR32347:SF23">
    <property type="entry name" value="BLL5650 PROTEIN"/>
    <property type="match status" value="1"/>
</dbReference>
<keyword evidence="3 4" id="KW-0175">Coiled coil</keyword>
<protein>
    <submittedName>
        <fullName evidence="8">Secretion protein HlyD family protein</fullName>
    </submittedName>
</protein>
<feature type="coiled-coil region" evidence="4">
    <location>
        <begin position="199"/>
        <end position="244"/>
    </location>
</feature>
<feature type="region of interest" description="Disordered" evidence="5">
    <location>
        <begin position="38"/>
        <end position="58"/>
    </location>
</feature>
<dbReference type="EMBL" id="ADVR01000076">
    <property type="protein sequence ID" value="EFO80285.1"/>
    <property type="molecule type" value="Genomic_DNA"/>
</dbReference>
<dbReference type="STRING" id="765420.OSCT_1853"/>
<feature type="coiled-coil region" evidence="4">
    <location>
        <begin position="328"/>
        <end position="374"/>
    </location>
</feature>
<evidence type="ECO:0000256" key="6">
    <source>
        <dbReference type="SAM" id="SignalP"/>
    </source>
</evidence>
<dbReference type="PANTHER" id="PTHR32347">
    <property type="entry name" value="EFFLUX SYSTEM COMPONENT YKNX-RELATED"/>
    <property type="match status" value="1"/>
</dbReference>
<evidence type="ECO:0000259" key="7">
    <source>
        <dbReference type="Pfam" id="PF25954"/>
    </source>
</evidence>
<evidence type="ECO:0000256" key="1">
    <source>
        <dbReference type="ARBA" id="ARBA00004196"/>
    </source>
</evidence>
<evidence type="ECO:0000256" key="5">
    <source>
        <dbReference type="SAM" id="MobiDB-lite"/>
    </source>
</evidence>
<proteinExistence type="inferred from homology"/>